<evidence type="ECO:0000313" key="4">
    <source>
        <dbReference type="Proteomes" id="UP000054549"/>
    </source>
</evidence>
<sequence>MTSASERQDPPLSVFGESRIQVGKQVESFDEVASNAYDPVHNPNGIINLGVAENTLLYKELADYFGRNLRLSFNNFTYGYCKGDPRLRGAIADLMNTRFEPHQLVTPDHLVLGAGLVPVLANLAGTIANSGDGLLIASPYYYGFDYELPLLTGVVPVGVQVPLNDMFTLPELSYFEKAIQENKEKGTIIKGVILCNPHNPYGRAYPKEVVVEYCTFCEKHNLHLISDEIYALSIFPSRDIPNPPPFVSVLSLDLEAIGVRPSRVHVLYGMSKDFNCNGFRVGALVTQHNQAVLRSMAVAALFMLVSSPASTLWATLLTDEEFLPHFIDMNRLSLQEAYEHVTAWLNFHKIPYISASAGHFLVADMRSVLSDVDKYGRVFSITAEQGIHEREATLFKFLIERGVVLNQGSMCHLEAGWFRITFSVRRDFMDHALARIEDALGWEKSPNLLRED</sequence>
<organism evidence="3 4">
    <name type="scientific">Amanita muscaria (strain Koide BX008)</name>
    <dbReference type="NCBI Taxonomy" id="946122"/>
    <lineage>
        <taxon>Eukaryota</taxon>
        <taxon>Fungi</taxon>
        <taxon>Dikarya</taxon>
        <taxon>Basidiomycota</taxon>
        <taxon>Agaricomycotina</taxon>
        <taxon>Agaricomycetes</taxon>
        <taxon>Agaricomycetidae</taxon>
        <taxon>Agaricales</taxon>
        <taxon>Pluteineae</taxon>
        <taxon>Amanitaceae</taxon>
        <taxon>Amanita</taxon>
    </lineage>
</organism>
<dbReference type="PRINTS" id="PR00753">
    <property type="entry name" value="ACCSYNTHASE"/>
</dbReference>
<dbReference type="Proteomes" id="UP000054549">
    <property type="component" value="Unassembled WGS sequence"/>
</dbReference>
<dbReference type="InterPro" id="IPR015422">
    <property type="entry name" value="PyrdxlP-dep_Trfase_small"/>
</dbReference>
<evidence type="ECO:0000259" key="2">
    <source>
        <dbReference type="Pfam" id="PF00155"/>
    </source>
</evidence>
<dbReference type="InterPro" id="IPR015424">
    <property type="entry name" value="PyrdxlP-dep_Trfase"/>
</dbReference>
<dbReference type="AlphaFoldDB" id="A0A0C2SSZ6"/>
<dbReference type="Gene3D" id="3.40.640.10">
    <property type="entry name" value="Type I PLP-dependent aspartate aminotransferase-like (Major domain)"/>
    <property type="match status" value="1"/>
</dbReference>
<dbReference type="GO" id="GO:0030170">
    <property type="term" value="F:pyridoxal phosphate binding"/>
    <property type="evidence" value="ECO:0007669"/>
    <property type="project" value="InterPro"/>
</dbReference>
<keyword evidence="1" id="KW-0663">Pyridoxal phosphate</keyword>
<dbReference type="PANTHER" id="PTHR43795:SF39">
    <property type="entry name" value="AMINOTRANSFERASE CLASS I_CLASSII DOMAIN-CONTAINING PROTEIN"/>
    <property type="match status" value="1"/>
</dbReference>
<name>A0A0C2SSZ6_AMAMK</name>
<dbReference type="SUPFAM" id="SSF53383">
    <property type="entry name" value="PLP-dependent transferases"/>
    <property type="match status" value="1"/>
</dbReference>
<dbReference type="InterPro" id="IPR050478">
    <property type="entry name" value="Ethylene_sulfur-biosynth"/>
</dbReference>
<dbReference type="OrthoDB" id="7042322at2759"/>
<evidence type="ECO:0000256" key="1">
    <source>
        <dbReference type="ARBA" id="ARBA00022898"/>
    </source>
</evidence>
<dbReference type="GO" id="GO:0006520">
    <property type="term" value="P:amino acid metabolic process"/>
    <property type="evidence" value="ECO:0007669"/>
    <property type="project" value="TreeGrafter"/>
</dbReference>
<keyword evidence="4" id="KW-1185">Reference proteome</keyword>
<proteinExistence type="predicted"/>
<dbReference type="Gene3D" id="3.90.1150.10">
    <property type="entry name" value="Aspartate Aminotransferase, domain 1"/>
    <property type="match status" value="1"/>
</dbReference>
<accession>A0A0C2SSZ6</accession>
<gene>
    <name evidence="3" type="ORF">M378DRAFT_177830</name>
</gene>
<dbReference type="InterPro" id="IPR004839">
    <property type="entry name" value="Aminotransferase_I/II_large"/>
</dbReference>
<dbReference type="GO" id="GO:0008483">
    <property type="term" value="F:transaminase activity"/>
    <property type="evidence" value="ECO:0007669"/>
    <property type="project" value="TreeGrafter"/>
</dbReference>
<dbReference type="Pfam" id="PF00155">
    <property type="entry name" value="Aminotran_1_2"/>
    <property type="match status" value="1"/>
</dbReference>
<dbReference type="InterPro" id="IPR015421">
    <property type="entry name" value="PyrdxlP-dep_Trfase_major"/>
</dbReference>
<dbReference type="CDD" id="cd00609">
    <property type="entry name" value="AAT_like"/>
    <property type="match status" value="1"/>
</dbReference>
<protein>
    <recommendedName>
        <fullName evidence="2">Aminotransferase class I/classII large domain-containing protein</fullName>
    </recommendedName>
</protein>
<reference evidence="3 4" key="1">
    <citation type="submission" date="2014-04" db="EMBL/GenBank/DDBJ databases">
        <title>Evolutionary Origins and Diversification of the Mycorrhizal Mutualists.</title>
        <authorList>
            <consortium name="DOE Joint Genome Institute"/>
            <consortium name="Mycorrhizal Genomics Consortium"/>
            <person name="Kohler A."/>
            <person name="Kuo A."/>
            <person name="Nagy L.G."/>
            <person name="Floudas D."/>
            <person name="Copeland A."/>
            <person name="Barry K.W."/>
            <person name="Cichocki N."/>
            <person name="Veneault-Fourrey C."/>
            <person name="LaButti K."/>
            <person name="Lindquist E.A."/>
            <person name="Lipzen A."/>
            <person name="Lundell T."/>
            <person name="Morin E."/>
            <person name="Murat C."/>
            <person name="Riley R."/>
            <person name="Ohm R."/>
            <person name="Sun H."/>
            <person name="Tunlid A."/>
            <person name="Henrissat B."/>
            <person name="Grigoriev I.V."/>
            <person name="Hibbett D.S."/>
            <person name="Martin F."/>
        </authorList>
    </citation>
    <scope>NUCLEOTIDE SEQUENCE [LARGE SCALE GENOMIC DNA]</scope>
    <source>
        <strain evidence="3 4">Koide BX008</strain>
    </source>
</reference>
<feature type="domain" description="Aminotransferase class I/classII large" evidence="2">
    <location>
        <begin position="69"/>
        <end position="436"/>
    </location>
</feature>
<dbReference type="EMBL" id="KN818236">
    <property type="protein sequence ID" value="KIL66470.1"/>
    <property type="molecule type" value="Genomic_DNA"/>
</dbReference>
<dbReference type="InParanoid" id="A0A0C2SSZ6"/>
<evidence type="ECO:0000313" key="3">
    <source>
        <dbReference type="EMBL" id="KIL66470.1"/>
    </source>
</evidence>
<dbReference type="PANTHER" id="PTHR43795">
    <property type="entry name" value="BIFUNCTIONAL ASPARTATE AMINOTRANSFERASE AND GLUTAMATE/ASPARTATE-PREPHENATE AMINOTRANSFERASE-RELATED"/>
    <property type="match status" value="1"/>
</dbReference>
<dbReference type="STRING" id="946122.A0A0C2SSZ6"/>
<dbReference type="HOGENOM" id="CLU_017584_1_2_1"/>